<evidence type="ECO:0000259" key="2">
    <source>
        <dbReference type="Pfam" id="PF01370"/>
    </source>
</evidence>
<comment type="similarity">
    <text evidence="1">Belongs to the NAD(P)-dependent epimerase/dehydratase family.</text>
</comment>
<dbReference type="Gene3D" id="3.90.25.10">
    <property type="entry name" value="UDP-galactose 4-epimerase, domain 1"/>
    <property type="match status" value="1"/>
</dbReference>
<reference evidence="4" key="1">
    <citation type="journal article" date="2019" name="Int. J. Syst. Evol. Microbiol.">
        <title>The Global Catalogue of Microorganisms (GCM) 10K type strain sequencing project: providing services to taxonomists for standard genome sequencing and annotation.</title>
        <authorList>
            <consortium name="The Broad Institute Genomics Platform"/>
            <consortium name="The Broad Institute Genome Sequencing Center for Infectious Disease"/>
            <person name="Wu L."/>
            <person name="Ma J."/>
        </authorList>
    </citation>
    <scope>NUCLEOTIDE SEQUENCE [LARGE SCALE GENOMIC DNA]</scope>
    <source>
        <strain evidence="4">CGMCC 4.1469</strain>
    </source>
</reference>
<dbReference type="PANTHER" id="PTHR43000">
    <property type="entry name" value="DTDP-D-GLUCOSE 4,6-DEHYDRATASE-RELATED"/>
    <property type="match status" value="1"/>
</dbReference>
<dbReference type="Proteomes" id="UP001596052">
    <property type="component" value="Unassembled WGS sequence"/>
</dbReference>
<dbReference type="InterPro" id="IPR036291">
    <property type="entry name" value="NAD(P)-bd_dom_sf"/>
</dbReference>
<feature type="domain" description="NAD-dependent epimerase/dehydratase" evidence="2">
    <location>
        <begin position="3"/>
        <end position="243"/>
    </location>
</feature>
<dbReference type="PRINTS" id="PR01713">
    <property type="entry name" value="NUCEPIMERASE"/>
</dbReference>
<organism evidence="3 4">
    <name type="scientific">Prosthecobacter fluviatilis</name>
    <dbReference type="NCBI Taxonomy" id="445931"/>
    <lineage>
        <taxon>Bacteria</taxon>
        <taxon>Pseudomonadati</taxon>
        <taxon>Verrucomicrobiota</taxon>
        <taxon>Verrucomicrobiia</taxon>
        <taxon>Verrucomicrobiales</taxon>
        <taxon>Verrucomicrobiaceae</taxon>
        <taxon>Prosthecobacter</taxon>
    </lineage>
</organism>
<dbReference type="Pfam" id="PF01370">
    <property type="entry name" value="Epimerase"/>
    <property type="match status" value="1"/>
</dbReference>
<dbReference type="Gene3D" id="3.40.50.720">
    <property type="entry name" value="NAD(P)-binding Rossmann-like Domain"/>
    <property type="match status" value="1"/>
</dbReference>
<protein>
    <submittedName>
        <fullName evidence="3">NAD-dependent epimerase/dehydratase family protein</fullName>
    </submittedName>
</protein>
<sequence length="315" mass="34077">MKALVTGGAGFIGSHITEALCRKGAEVIVLDNLSLGNPNNLSWKKPGDKVDLVEGDIRDRDLLAKLMPGVDWVFHQGALPSVPRSVAEPLESNSQNLDGTLNVLLASRDAGVKRLMFASSSSIYGNADAPAKYEGLPVQPLSPYALQKYGGERYCQLFHQLYGFETVALRYFNIFGPRQAFDSPYSGVIAKFCTFMLEGKPPVIFGDGSQARDFTFVDNAVAANLLAAEAPADRAAGKVFNVAAGHSIDLIRLVNDINKLTGQQLQPRFEPARAGDVLHSLADISAARAGLNYDVKVGWEEGLRRTLEFYQATSA</sequence>
<name>A0ABW0KKU3_9BACT</name>
<keyword evidence="4" id="KW-1185">Reference proteome</keyword>
<comment type="caution">
    <text evidence="3">The sequence shown here is derived from an EMBL/GenBank/DDBJ whole genome shotgun (WGS) entry which is preliminary data.</text>
</comment>
<evidence type="ECO:0000313" key="3">
    <source>
        <dbReference type="EMBL" id="MFC5453920.1"/>
    </source>
</evidence>
<dbReference type="InterPro" id="IPR001509">
    <property type="entry name" value="Epimerase_deHydtase"/>
</dbReference>
<evidence type="ECO:0000313" key="4">
    <source>
        <dbReference type="Proteomes" id="UP001596052"/>
    </source>
</evidence>
<accession>A0ABW0KKU3</accession>
<dbReference type="EMBL" id="JBHSMQ010000001">
    <property type="protein sequence ID" value="MFC5453920.1"/>
    <property type="molecule type" value="Genomic_DNA"/>
</dbReference>
<gene>
    <name evidence="3" type="ORF">ACFQDI_03545</name>
</gene>
<dbReference type="SUPFAM" id="SSF51735">
    <property type="entry name" value="NAD(P)-binding Rossmann-fold domains"/>
    <property type="match status" value="1"/>
</dbReference>
<proteinExistence type="inferred from homology"/>
<dbReference type="RefSeq" id="WP_377163468.1">
    <property type="nucleotide sequence ID" value="NZ_JBHSMQ010000001.1"/>
</dbReference>
<evidence type="ECO:0000256" key="1">
    <source>
        <dbReference type="ARBA" id="ARBA00007637"/>
    </source>
</evidence>